<dbReference type="Pfam" id="PF18895">
    <property type="entry name" value="T4SS_pilin"/>
    <property type="match status" value="1"/>
</dbReference>
<name>A0A2H0YQL5_9BACT</name>
<organism evidence="3 4">
    <name type="scientific">Candidatus Kerfeldbacteria bacterium CG08_land_8_20_14_0_20_43_14</name>
    <dbReference type="NCBI Taxonomy" id="2014246"/>
    <lineage>
        <taxon>Bacteria</taxon>
        <taxon>Candidatus Kerfeldiibacteriota</taxon>
    </lineage>
</organism>
<dbReference type="Proteomes" id="UP000236845">
    <property type="component" value="Unassembled WGS sequence"/>
</dbReference>
<feature type="signal peptide" evidence="2">
    <location>
        <begin position="1"/>
        <end position="23"/>
    </location>
</feature>
<accession>A0A2H0YQL5</accession>
<feature type="transmembrane region" description="Helical" evidence="1">
    <location>
        <begin position="96"/>
        <end position="120"/>
    </location>
</feature>
<dbReference type="AlphaFoldDB" id="A0A2H0YQL5"/>
<feature type="chain" id="PRO_5013729100" description="Peptidoglycan binding-like domain-containing protein" evidence="2">
    <location>
        <begin position="24"/>
        <end position="276"/>
    </location>
</feature>
<dbReference type="EMBL" id="PEXW01000030">
    <property type="protein sequence ID" value="PIS40795.1"/>
    <property type="molecule type" value="Genomic_DNA"/>
</dbReference>
<keyword evidence="1" id="KW-1133">Transmembrane helix</keyword>
<gene>
    <name evidence="3" type="ORF">COT26_01415</name>
</gene>
<dbReference type="SUPFAM" id="SSF47090">
    <property type="entry name" value="PGBD-like"/>
    <property type="match status" value="1"/>
</dbReference>
<reference evidence="4" key="1">
    <citation type="submission" date="2017-09" db="EMBL/GenBank/DDBJ databases">
        <title>Depth-based differentiation of microbial function through sediment-hosted aquifers and enrichment of novel symbionts in the deep terrestrial subsurface.</title>
        <authorList>
            <person name="Probst A.J."/>
            <person name="Ladd B."/>
            <person name="Jarett J.K."/>
            <person name="Geller-Mcgrath D.E."/>
            <person name="Sieber C.M.K."/>
            <person name="Emerson J.B."/>
            <person name="Anantharaman K."/>
            <person name="Thomas B.C."/>
            <person name="Malmstrom R."/>
            <person name="Stieglmeier M."/>
            <person name="Klingl A."/>
            <person name="Woyke T."/>
            <person name="Ryan C.M."/>
            <person name="Banfield J.F."/>
        </authorList>
    </citation>
    <scope>NUCLEOTIDE SEQUENCE [LARGE SCALE GENOMIC DNA]</scope>
</reference>
<comment type="caution">
    <text evidence="3">The sequence shown here is derived from an EMBL/GenBank/DDBJ whole genome shotgun (WGS) entry which is preliminary data.</text>
</comment>
<keyword evidence="1" id="KW-0472">Membrane</keyword>
<proteinExistence type="predicted"/>
<evidence type="ECO:0000256" key="2">
    <source>
        <dbReference type="SAM" id="SignalP"/>
    </source>
</evidence>
<dbReference type="InterPro" id="IPR036365">
    <property type="entry name" value="PGBD-like_sf"/>
</dbReference>
<keyword evidence="1" id="KW-0812">Transmembrane</keyword>
<evidence type="ECO:0000313" key="3">
    <source>
        <dbReference type="EMBL" id="PIS40795.1"/>
    </source>
</evidence>
<protein>
    <recommendedName>
        <fullName evidence="5">Peptidoglycan binding-like domain-containing protein</fullName>
    </recommendedName>
</protein>
<sequence length="276" mass="30239">MKKFYLLPIILLAFLIFAKPAQAANLPQILPDCDKTMYKLQEKIVGSGPPQYKEILAEEYGTAQYPEDKWDITGYTTSGNCKLNDFLQLFINLFSWGLYIISALAVFFFFLGGGTLLLSGGSEERVRVGKMILTNTVIGLFIALGSWLIVNVAVIALTGKQTNGIGFIIDNQPWFKTDVSTSYPNCTDPPEYPCKGGAGRSAVIEAQTALLYAGCYTNPKPNNQEVDGSFGPRTLEALHNLQIANGQSLTNSLAGIDLNNYPTTCTQFLQNLQNLP</sequence>
<evidence type="ECO:0000313" key="4">
    <source>
        <dbReference type="Proteomes" id="UP000236845"/>
    </source>
</evidence>
<keyword evidence="2" id="KW-0732">Signal</keyword>
<feature type="transmembrane region" description="Helical" evidence="1">
    <location>
        <begin position="132"/>
        <end position="157"/>
    </location>
</feature>
<evidence type="ECO:0000256" key="1">
    <source>
        <dbReference type="SAM" id="Phobius"/>
    </source>
</evidence>
<dbReference type="InterPro" id="IPR043993">
    <property type="entry name" value="T4SS_pilin"/>
</dbReference>
<evidence type="ECO:0008006" key="5">
    <source>
        <dbReference type="Google" id="ProtNLM"/>
    </source>
</evidence>